<keyword evidence="2" id="KW-1133">Transmembrane helix</keyword>
<sequence>MTHRPQPGGAVSTTSPPRRRPAPAPRLSTTVQLVARRVHFLAGIVVAPFLAVLCLTGLVYVFSPQIHDSLYHSDLHVSQVGEVQRPLAEQIETALRAHPESTLKSVLTAPAPDRTTRVVLAVPGPAGTPDRTVFVDPYTGYLNGELTTAENRLPANTWLRKLHSNLQLGPAGRVYAELAASWLPVIAVGGLVLWFARTRRKRPWREVVFPAVKGKTGWQRLRAIHGAAGLWLTAGLLVVSVTGLAMSQFAGGRADQSVDPLHLRAPALAAAPVAVPAQAKPIGVDEAVALARTAGLSGELSVVPPVSVDSPYTVTEIAEGLPVHRTAVAIDPYTATVTERLGWGDYSLAAKLSTLGTEFHTGSLFGLANQILLAVVAVALLALVLLGYRMWWIHNPYRGRWASLPKPVWRQVPPPVLLLVFLAVAALAWVLPVFGASLVVFVVADAVLTRVARRRSGET</sequence>
<dbReference type="Pfam" id="PF03929">
    <property type="entry name" value="PepSY_TM"/>
    <property type="match status" value="1"/>
</dbReference>
<name>A0A5N0UXA0_9PSEU</name>
<feature type="transmembrane region" description="Helical" evidence="2">
    <location>
        <begin position="174"/>
        <end position="196"/>
    </location>
</feature>
<gene>
    <name evidence="3" type="ORF">FPZ12_029230</name>
</gene>
<keyword evidence="4" id="KW-1185">Reference proteome</keyword>
<dbReference type="EMBL" id="VMNW02000055">
    <property type="protein sequence ID" value="KAA9155638.1"/>
    <property type="molecule type" value="Genomic_DNA"/>
</dbReference>
<evidence type="ECO:0000256" key="2">
    <source>
        <dbReference type="SAM" id="Phobius"/>
    </source>
</evidence>
<evidence type="ECO:0000313" key="4">
    <source>
        <dbReference type="Proteomes" id="UP000319769"/>
    </source>
</evidence>
<feature type="transmembrane region" description="Helical" evidence="2">
    <location>
        <begin position="371"/>
        <end position="391"/>
    </location>
</feature>
<proteinExistence type="predicted"/>
<dbReference type="AlphaFoldDB" id="A0A5N0UXA0"/>
<evidence type="ECO:0000313" key="3">
    <source>
        <dbReference type="EMBL" id="KAA9155638.1"/>
    </source>
</evidence>
<comment type="caution">
    <text evidence="3">The sequence shown here is derived from an EMBL/GenBank/DDBJ whole genome shotgun (WGS) entry which is preliminary data.</text>
</comment>
<evidence type="ECO:0000256" key="1">
    <source>
        <dbReference type="SAM" id="MobiDB-lite"/>
    </source>
</evidence>
<feature type="region of interest" description="Disordered" evidence="1">
    <location>
        <begin position="1"/>
        <end position="26"/>
    </location>
</feature>
<dbReference type="PANTHER" id="PTHR34219:SF1">
    <property type="entry name" value="PEPSY DOMAIN-CONTAINING PROTEIN"/>
    <property type="match status" value="1"/>
</dbReference>
<keyword evidence="2" id="KW-0472">Membrane</keyword>
<protein>
    <submittedName>
        <fullName evidence="3">PepSY domain-containing protein</fullName>
    </submittedName>
</protein>
<dbReference type="InterPro" id="IPR005625">
    <property type="entry name" value="PepSY-ass_TM"/>
</dbReference>
<feature type="transmembrane region" description="Helical" evidence="2">
    <location>
        <begin position="416"/>
        <end position="448"/>
    </location>
</feature>
<dbReference type="Proteomes" id="UP000319769">
    <property type="component" value="Unassembled WGS sequence"/>
</dbReference>
<reference evidence="3" key="1">
    <citation type="submission" date="2019-09" db="EMBL/GenBank/DDBJ databases">
        <authorList>
            <person name="Teo W.F.A."/>
            <person name="Duangmal K."/>
        </authorList>
    </citation>
    <scope>NUCLEOTIDE SEQUENCE [LARGE SCALE GENOMIC DNA]</scope>
    <source>
        <strain evidence="3">K81G1</strain>
    </source>
</reference>
<accession>A0A5N0UXA0</accession>
<keyword evidence="2" id="KW-0812">Transmembrane</keyword>
<dbReference type="OrthoDB" id="9791166at2"/>
<feature type="transmembrane region" description="Helical" evidence="2">
    <location>
        <begin position="40"/>
        <end position="62"/>
    </location>
</feature>
<dbReference type="PANTHER" id="PTHR34219">
    <property type="entry name" value="IRON-REGULATED INNER MEMBRANE PROTEIN-RELATED"/>
    <property type="match status" value="1"/>
</dbReference>
<organism evidence="3 4">
    <name type="scientific">Amycolatopsis acidicola</name>
    <dbReference type="NCBI Taxonomy" id="2596893"/>
    <lineage>
        <taxon>Bacteria</taxon>
        <taxon>Bacillati</taxon>
        <taxon>Actinomycetota</taxon>
        <taxon>Actinomycetes</taxon>
        <taxon>Pseudonocardiales</taxon>
        <taxon>Pseudonocardiaceae</taxon>
        <taxon>Amycolatopsis</taxon>
    </lineage>
</organism>